<dbReference type="AlphaFoldDB" id="A0A543BIJ9"/>
<feature type="compositionally biased region" description="Basic and acidic residues" evidence="1">
    <location>
        <begin position="35"/>
        <end position="44"/>
    </location>
</feature>
<dbReference type="OrthoDB" id="2528227at2"/>
<dbReference type="InterPro" id="IPR011013">
    <property type="entry name" value="Gal_mutarotase_sf_dom"/>
</dbReference>
<dbReference type="SUPFAM" id="SSF74650">
    <property type="entry name" value="Galactose mutarotase-like"/>
    <property type="match status" value="1"/>
</dbReference>
<keyword evidence="3" id="KW-1185">Reference proteome</keyword>
<reference evidence="2 3" key="1">
    <citation type="submission" date="2019-06" db="EMBL/GenBank/DDBJ databases">
        <title>Sequencing the genomes of 1000 actinobacteria strains.</title>
        <authorList>
            <person name="Klenk H.-P."/>
        </authorList>
    </citation>
    <scope>NUCLEOTIDE SEQUENCE [LARGE SCALE GENOMIC DNA]</scope>
    <source>
        <strain evidence="2 3">DSM 20169</strain>
    </source>
</reference>
<dbReference type="Proteomes" id="UP000317209">
    <property type="component" value="Unassembled WGS sequence"/>
</dbReference>
<dbReference type="EMBL" id="VFOX01000001">
    <property type="protein sequence ID" value="TQL84682.1"/>
    <property type="molecule type" value="Genomic_DNA"/>
</dbReference>
<name>A0A543BIJ9_9MICO</name>
<organism evidence="2 3">
    <name type="scientific">Microbacterium saperdae</name>
    <dbReference type="NCBI Taxonomy" id="69368"/>
    <lineage>
        <taxon>Bacteria</taxon>
        <taxon>Bacillati</taxon>
        <taxon>Actinomycetota</taxon>
        <taxon>Actinomycetes</taxon>
        <taxon>Micrococcales</taxon>
        <taxon>Microbacteriaceae</taxon>
        <taxon>Microbacterium</taxon>
    </lineage>
</organism>
<gene>
    <name evidence="2" type="ORF">FB560_0273</name>
</gene>
<evidence type="ECO:0000313" key="2">
    <source>
        <dbReference type="EMBL" id="TQL84682.1"/>
    </source>
</evidence>
<accession>A0A543BIJ9</accession>
<sequence>MTTLTLGGGPRQLTVTVSTVGARLCQITDPRGHEWLVDDGRPEPTSDMPIPFDQGTRGGWDDCFPSIDAEADPRGDRMIADHGDFWFRPWAVSAVNAMSTTMRTTGIPHPLRAEKTVRLHQDASIVEIDYVLTNTSDVPYRFLFSGHPLFRWTDDAVLKIPRGGRVTPAFGLPGRVGAWPRLDGRDISRIPSERGPMMKKFFVEWDGSVTLSFRSGHSLTLRQSTDITPWLGVCINAASWPAHDPGSHWIALEATTSPHDSLAQALQSGTAFVLDPSERVVWTTSAEFH</sequence>
<evidence type="ECO:0000256" key="1">
    <source>
        <dbReference type="SAM" id="MobiDB-lite"/>
    </source>
</evidence>
<dbReference type="GO" id="GO:0016853">
    <property type="term" value="F:isomerase activity"/>
    <property type="evidence" value="ECO:0007669"/>
    <property type="project" value="InterPro"/>
</dbReference>
<dbReference type="RefSeq" id="WP_141870717.1">
    <property type="nucleotide sequence ID" value="NZ_VFOX01000001.1"/>
</dbReference>
<feature type="region of interest" description="Disordered" evidence="1">
    <location>
        <begin position="35"/>
        <end position="54"/>
    </location>
</feature>
<dbReference type="Gene3D" id="2.70.98.10">
    <property type="match status" value="1"/>
</dbReference>
<comment type="caution">
    <text evidence="2">The sequence shown here is derived from an EMBL/GenBank/DDBJ whole genome shotgun (WGS) entry which is preliminary data.</text>
</comment>
<evidence type="ECO:0000313" key="3">
    <source>
        <dbReference type="Proteomes" id="UP000317209"/>
    </source>
</evidence>
<dbReference type="InterPro" id="IPR014718">
    <property type="entry name" value="GH-type_carb-bd"/>
</dbReference>
<dbReference type="GO" id="GO:0030246">
    <property type="term" value="F:carbohydrate binding"/>
    <property type="evidence" value="ECO:0007669"/>
    <property type="project" value="InterPro"/>
</dbReference>
<proteinExistence type="predicted"/>
<dbReference type="GO" id="GO:0005975">
    <property type="term" value="P:carbohydrate metabolic process"/>
    <property type="evidence" value="ECO:0007669"/>
    <property type="project" value="InterPro"/>
</dbReference>
<protein>
    <submittedName>
        <fullName evidence="2">Aldose 1-epimerase</fullName>
    </submittedName>
</protein>